<feature type="repeat" description="TPR" evidence="1">
    <location>
        <begin position="150"/>
        <end position="183"/>
    </location>
</feature>
<reference evidence="4" key="1">
    <citation type="journal article" date="2019" name="Int. J. Syst. Evol. Microbiol.">
        <title>The Global Catalogue of Microorganisms (GCM) 10K type strain sequencing project: providing services to taxonomists for standard genome sequencing and annotation.</title>
        <authorList>
            <consortium name="The Broad Institute Genomics Platform"/>
            <consortium name="The Broad Institute Genome Sequencing Center for Infectious Disease"/>
            <person name="Wu L."/>
            <person name="Ma J."/>
        </authorList>
    </citation>
    <scope>NUCLEOTIDE SEQUENCE [LARGE SCALE GENOMIC DNA]</scope>
    <source>
        <strain evidence="4">JCM 14370</strain>
    </source>
</reference>
<evidence type="ECO:0000313" key="3">
    <source>
        <dbReference type="EMBL" id="GGJ54299.1"/>
    </source>
</evidence>
<dbReference type="RefSeq" id="WP_189007514.1">
    <property type="nucleotide sequence ID" value="NZ_BMOD01000029.1"/>
</dbReference>
<dbReference type="SUPFAM" id="SSF48452">
    <property type="entry name" value="TPR-like"/>
    <property type="match status" value="1"/>
</dbReference>
<sequence>MTDSKTPLSWRESIQAGNFEQAEARIQALELVGEYHPELLAAVQAMVALLGDVRSRQFSKALQQTRALEPLREFLSPEELRLGIENLQQTEKQDTRDPEALKAQLQTALDTPYVRAEALNRLGVLQVRLKDPVQARSLFEAAVQADPRHYRAISNLGNIALEAGNNKEAEAHYRKALEINPEYPLAHNNLAVLLRKQKRYGASIQSLKKSQRLEQRALLQQAREEGRQQSMNLRLGAIAFYVVLVLLVLWFVLSR</sequence>
<dbReference type="Pfam" id="PF13432">
    <property type="entry name" value="TPR_16"/>
    <property type="match status" value="1"/>
</dbReference>
<comment type="caution">
    <text evidence="3">The sequence shown here is derived from an EMBL/GenBank/DDBJ whole genome shotgun (WGS) entry which is preliminary data.</text>
</comment>
<keyword evidence="2" id="KW-1133">Transmembrane helix</keyword>
<protein>
    <recommendedName>
        <fullName evidence="5">Tetratricopeptide repeat protein</fullName>
    </recommendedName>
</protein>
<evidence type="ECO:0000313" key="4">
    <source>
        <dbReference type="Proteomes" id="UP000632222"/>
    </source>
</evidence>
<dbReference type="Pfam" id="PF13414">
    <property type="entry name" value="TPR_11"/>
    <property type="match status" value="1"/>
</dbReference>
<evidence type="ECO:0000256" key="1">
    <source>
        <dbReference type="PROSITE-ProRule" id="PRU00339"/>
    </source>
</evidence>
<dbReference type="PANTHER" id="PTHR44809:SF1">
    <property type="entry name" value="PROTEIN O-MANNOSYL-TRANSFERASE TMTC1"/>
    <property type="match status" value="1"/>
</dbReference>
<organism evidence="3 4">
    <name type="scientific">Deinococcus roseus</name>
    <dbReference type="NCBI Taxonomy" id="392414"/>
    <lineage>
        <taxon>Bacteria</taxon>
        <taxon>Thermotogati</taxon>
        <taxon>Deinococcota</taxon>
        <taxon>Deinococci</taxon>
        <taxon>Deinococcales</taxon>
        <taxon>Deinococcaceae</taxon>
        <taxon>Deinococcus</taxon>
    </lineage>
</organism>
<keyword evidence="4" id="KW-1185">Reference proteome</keyword>
<dbReference type="PROSITE" id="PS50293">
    <property type="entry name" value="TPR_REGION"/>
    <property type="match status" value="1"/>
</dbReference>
<feature type="repeat" description="TPR" evidence="1">
    <location>
        <begin position="116"/>
        <end position="149"/>
    </location>
</feature>
<accession>A0ABQ2DDU7</accession>
<proteinExistence type="predicted"/>
<dbReference type="InterPro" id="IPR011990">
    <property type="entry name" value="TPR-like_helical_dom_sf"/>
</dbReference>
<dbReference type="SMART" id="SM00028">
    <property type="entry name" value="TPR"/>
    <property type="match status" value="3"/>
</dbReference>
<dbReference type="EMBL" id="BMOD01000029">
    <property type="protein sequence ID" value="GGJ54299.1"/>
    <property type="molecule type" value="Genomic_DNA"/>
</dbReference>
<evidence type="ECO:0000256" key="2">
    <source>
        <dbReference type="SAM" id="Phobius"/>
    </source>
</evidence>
<feature type="transmembrane region" description="Helical" evidence="2">
    <location>
        <begin position="233"/>
        <end position="253"/>
    </location>
</feature>
<dbReference type="Gene3D" id="1.25.40.10">
    <property type="entry name" value="Tetratricopeptide repeat domain"/>
    <property type="match status" value="2"/>
</dbReference>
<gene>
    <name evidence="3" type="ORF">GCM10008938_45490</name>
</gene>
<dbReference type="Proteomes" id="UP000632222">
    <property type="component" value="Unassembled WGS sequence"/>
</dbReference>
<evidence type="ECO:0008006" key="5">
    <source>
        <dbReference type="Google" id="ProtNLM"/>
    </source>
</evidence>
<dbReference type="PANTHER" id="PTHR44809">
    <property type="match status" value="1"/>
</dbReference>
<keyword evidence="2" id="KW-0812">Transmembrane</keyword>
<dbReference type="PROSITE" id="PS50005">
    <property type="entry name" value="TPR"/>
    <property type="match status" value="2"/>
</dbReference>
<keyword evidence="2" id="KW-0472">Membrane</keyword>
<name>A0ABQ2DDU7_9DEIO</name>
<keyword evidence="1" id="KW-0802">TPR repeat</keyword>
<dbReference type="InterPro" id="IPR052943">
    <property type="entry name" value="TMTC_O-mannosyl-trnsfr"/>
</dbReference>
<dbReference type="InterPro" id="IPR019734">
    <property type="entry name" value="TPR_rpt"/>
</dbReference>